<sequence>MKRFSILVAALTLTVAAPISAQTWSSNAPVIGPVNQPEGMLMHPYPASTNFCPNGLQPVTMGGVICCGNPNTGEVYYNAGGSRKRSYSMSCPPGTKGCS</sequence>
<dbReference type="RefSeq" id="WP_283425144.1">
    <property type="nucleotide sequence ID" value="NZ_FXTY01000002.1"/>
</dbReference>
<reference evidence="2 3" key="1">
    <citation type="submission" date="2017-05" db="EMBL/GenBank/DDBJ databases">
        <authorList>
            <person name="Varghese N."/>
            <person name="Submissions S."/>
        </authorList>
    </citation>
    <scope>NUCLEOTIDE SEQUENCE [LARGE SCALE GENOMIC DNA]</scope>
    <source>
        <strain evidence="2 3">DSM 29734</strain>
    </source>
</reference>
<evidence type="ECO:0000313" key="2">
    <source>
        <dbReference type="EMBL" id="SMP12888.1"/>
    </source>
</evidence>
<keyword evidence="3" id="KW-1185">Reference proteome</keyword>
<keyword evidence="1" id="KW-0732">Signal</keyword>
<accession>A0ABY1NLF8</accession>
<feature type="signal peptide" evidence="1">
    <location>
        <begin position="1"/>
        <end position="21"/>
    </location>
</feature>
<evidence type="ECO:0000313" key="3">
    <source>
        <dbReference type="Proteomes" id="UP001157961"/>
    </source>
</evidence>
<name>A0ABY1NLF8_9RHOB</name>
<evidence type="ECO:0000256" key="1">
    <source>
        <dbReference type="SAM" id="SignalP"/>
    </source>
</evidence>
<protein>
    <recommendedName>
        <fullName evidence="4">Secreted protein</fullName>
    </recommendedName>
</protein>
<evidence type="ECO:0008006" key="4">
    <source>
        <dbReference type="Google" id="ProtNLM"/>
    </source>
</evidence>
<organism evidence="2 3">
    <name type="scientific">Shimia sagamensis</name>
    <dbReference type="NCBI Taxonomy" id="1566352"/>
    <lineage>
        <taxon>Bacteria</taxon>
        <taxon>Pseudomonadati</taxon>
        <taxon>Pseudomonadota</taxon>
        <taxon>Alphaproteobacteria</taxon>
        <taxon>Rhodobacterales</taxon>
        <taxon>Roseobacteraceae</taxon>
    </lineage>
</organism>
<gene>
    <name evidence="2" type="ORF">SAMN06265373_102404</name>
</gene>
<dbReference type="EMBL" id="FXTY01000002">
    <property type="protein sequence ID" value="SMP12888.1"/>
    <property type="molecule type" value="Genomic_DNA"/>
</dbReference>
<comment type="caution">
    <text evidence="2">The sequence shown here is derived from an EMBL/GenBank/DDBJ whole genome shotgun (WGS) entry which is preliminary data.</text>
</comment>
<proteinExistence type="predicted"/>
<feature type="chain" id="PRO_5047035691" description="Secreted protein" evidence="1">
    <location>
        <begin position="22"/>
        <end position="99"/>
    </location>
</feature>
<dbReference type="Proteomes" id="UP001157961">
    <property type="component" value="Unassembled WGS sequence"/>
</dbReference>